<proteinExistence type="inferred from homology"/>
<evidence type="ECO:0000256" key="4">
    <source>
        <dbReference type="ARBA" id="ARBA00023172"/>
    </source>
</evidence>
<reference evidence="6 7" key="2">
    <citation type="journal article" date="2011" name="Mol. Biol. Evol.">
        <title>Unity in variety--the pan-genome of the Chlamydiae.</title>
        <authorList>
            <person name="Collingro A."/>
            <person name="Tischler P."/>
            <person name="Weinmaier T."/>
            <person name="Penz T."/>
            <person name="Heinz E."/>
            <person name="Brunham R.C."/>
            <person name="Read T.D."/>
            <person name="Bavoil P.M."/>
            <person name="Sachse K."/>
            <person name="Kahane S."/>
            <person name="Friedman M.G."/>
            <person name="Rattei T."/>
            <person name="Myers G.S."/>
            <person name="Horn M."/>
        </authorList>
    </citation>
    <scope>NUCLEOTIDE SEQUENCE [LARGE SCALE GENOMIC DNA]</scope>
    <source>
        <strain evidence="7">ATCC VR-1471 / Z</strain>
    </source>
</reference>
<dbReference type="EMBL" id="FR872582">
    <property type="protein sequence ID" value="CCB89529.1"/>
    <property type="molecule type" value="Genomic_DNA"/>
</dbReference>
<dbReference type="InterPro" id="IPR003798">
    <property type="entry name" value="DNA_recombination_RmuC"/>
</dbReference>
<evidence type="ECO:0000256" key="1">
    <source>
        <dbReference type="ARBA" id="ARBA00003416"/>
    </source>
</evidence>
<dbReference type="STRING" id="331113.SNE_A16520"/>
<accession>F8L9J2</accession>
<dbReference type="Pfam" id="PF02646">
    <property type="entry name" value="RmuC"/>
    <property type="match status" value="1"/>
</dbReference>
<dbReference type="Proteomes" id="UP000000496">
    <property type="component" value="Chromosome gsn.131"/>
</dbReference>
<comment type="function">
    <text evidence="1">Involved in DNA recombination.</text>
</comment>
<dbReference type="GO" id="GO:0006310">
    <property type="term" value="P:DNA recombination"/>
    <property type="evidence" value="ECO:0007669"/>
    <property type="project" value="UniProtKB-KW"/>
</dbReference>
<keyword evidence="4" id="KW-0233">DNA recombination</keyword>
<evidence type="ECO:0000313" key="6">
    <source>
        <dbReference type="EMBL" id="CCB89529.1"/>
    </source>
</evidence>
<evidence type="ECO:0000256" key="2">
    <source>
        <dbReference type="ARBA" id="ARBA00009840"/>
    </source>
</evidence>
<dbReference type="KEGG" id="sng:SNE_A16520"/>
<sequence>MEIALILISLLAIFLFFRGERYRDKAKKLLLLERENKELQEEIVQLKVERGEQQVVLEQQKLLTEEKLFMVKESQEKLTQAFRALSAEALEKSNKSFLDLAKETLSKFQEKAKGDLEKKQQTFEELVKPVKESLTRLDQGMRNMEKERKGDQESLKTQMNAMLQAEKELRSETSTLVRALRTPIVRGRWGEMQLKRVVELAGMVNHCDFYEQESVEGGTIRPDLIVRLPGHKQVIVDAKTPCEAFLDAMQAEDQGIKEQKLKVHARHVRQHVQALGKKSYWQSFQPTPEFVVLFIPSDHFFSSALEYDPTLIEIGVEQGVIIATPTTLIGLLRAIAYGWKQEKLSQHAEEVSHLGHELYKRIVDMSSHWTKVGRGLSNAVEAYNKAVGSLETRVLVSARKFKEMGAAANAIELDELPVIDRVPREIQAAEMKEP</sequence>
<name>F8L9J2_SIMNZ</name>
<dbReference type="PANTHER" id="PTHR30563">
    <property type="entry name" value="DNA RECOMBINATION PROTEIN RMUC"/>
    <property type="match status" value="1"/>
</dbReference>
<protein>
    <submittedName>
        <fullName evidence="6">DNA recombination protein rmuC homolog</fullName>
    </submittedName>
</protein>
<organism evidence="6 7">
    <name type="scientific">Simkania negevensis (strain ATCC VR-1471 / DSM 27360 / Z)</name>
    <dbReference type="NCBI Taxonomy" id="331113"/>
    <lineage>
        <taxon>Bacteria</taxon>
        <taxon>Pseudomonadati</taxon>
        <taxon>Chlamydiota</taxon>
        <taxon>Chlamydiia</taxon>
        <taxon>Parachlamydiales</taxon>
        <taxon>Simkaniaceae</taxon>
        <taxon>Simkania</taxon>
    </lineage>
</organism>
<dbReference type="AlphaFoldDB" id="F8L9J2"/>
<dbReference type="eggNOG" id="COG1322">
    <property type="taxonomic scope" value="Bacteria"/>
</dbReference>
<reference key="1">
    <citation type="journal article" date="2011" name="Mol. Biol. Evol.">
        <title>Unity in variety -- the pan-genome of the Chlamydiae.</title>
        <authorList>
            <person name="Collingro A."/>
            <person name="Tischler P."/>
            <person name="Weinmaier T."/>
            <person name="Penz T."/>
            <person name="Heinz E."/>
            <person name="Brunham R.C."/>
            <person name="Read T.D."/>
            <person name="Bavoil P.M."/>
            <person name="Sachse K."/>
            <person name="Kahane S."/>
            <person name="Friedman M.G."/>
            <person name="Rattei T."/>
            <person name="Myers G.S.A."/>
            <person name="Horn M."/>
        </authorList>
    </citation>
    <scope>NUCLEOTIDE SEQUENCE</scope>
    <source>
        <strain>Z</strain>
    </source>
</reference>
<evidence type="ECO:0000256" key="3">
    <source>
        <dbReference type="ARBA" id="ARBA00023054"/>
    </source>
</evidence>
<dbReference type="PANTHER" id="PTHR30563:SF0">
    <property type="entry name" value="DNA RECOMBINATION PROTEIN RMUC"/>
    <property type="match status" value="1"/>
</dbReference>
<keyword evidence="7" id="KW-1185">Reference proteome</keyword>
<dbReference type="HOGENOM" id="CLU_024057_1_1_0"/>
<keyword evidence="3 5" id="KW-0175">Coiled coil</keyword>
<feature type="coiled-coil region" evidence="5">
    <location>
        <begin position="22"/>
        <end position="56"/>
    </location>
</feature>
<evidence type="ECO:0000313" key="7">
    <source>
        <dbReference type="Proteomes" id="UP000000496"/>
    </source>
</evidence>
<evidence type="ECO:0000256" key="5">
    <source>
        <dbReference type="SAM" id="Coils"/>
    </source>
</evidence>
<gene>
    <name evidence="6" type="primary">rmuC</name>
    <name evidence="6" type="ordered locus">SNE_A16520</name>
</gene>
<comment type="similarity">
    <text evidence="2">Belongs to the RmuC family.</text>
</comment>